<dbReference type="Gene3D" id="3.40.605.10">
    <property type="entry name" value="Aldehyde Dehydrogenase, Chain A, domain 1"/>
    <property type="match status" value="1"/>
</dbReference>
<dbReference type="PROSITE" id="PS00070">
    <property type="entry name" value="ALDEHYDE_DEHYDR_CYS"/>
    <property type="match status" value="1"/>
</dbReference>
<dbReference type="FunFam" id="3.40.309.10:FF:000012">
    <property type="entry name" value="Betaine aldehyde dehydrogenase"/>
    <property type="match status" value="1"/>
</dbReference>
<dbReference type="PANTHER" id="PTHR42804">
    <property type="entry name" value="ALDEHYDE DEHYDROGENASE"/>
    <property type="match status" value="1"/>
</dbReference>
<evidence type="ECO:0000313" key="6">
    <source>
        <dbReference type="EMBL" id="VTQ99527.1"/>
    </source>
</evidence>
<evidence type="ECO:0000256" key="2">
    <source>
        <dbReference type="ARBA" id="ARBA00023002"/>
    </source>
</evidence>
<dbReference type="SUPFAM" id="SSF53720">
    <property type="entry name" value="ALDH-like"/>
    <property type="match status" value="1"/>
</dbReference>
<organism evidence="6 7">
    <name type="scientific">Pseudomonas synxantha</name>
    <dbReference type="NCBI Taxonomy" id="47883"/>
    <lineage>
        <taxon>Bacteria</taxon>
        <taxon>Pseudomonadati</taxon>
        <taxon>Pseudomonadota</taxon>
        <taxon>Gammaproteobacteria</taxon>
        <taxon>Pseudomonadales</taxon>
        <taxon>Pseudomonadaceae</taxon>
        <taxon>Pseudomonas</taxon>
    </lineage>
</organism>
<comment type="catalytic activity">
    <reaction evidence="4">
        <text>an aldehyde + NAD(+) + H2O = a carboxylate + NADH + 2 H(+)</text>
        <dbReference type="Rhea" id="RHEA:16185"/>
        <dbReference type="ChEBI" id="CHEBI:15377"/>
        <dbReference type="ChEBI" id="CHEBI:15378"/>
        <dbReference type="ChEBI" id="CHEBI:17478"/>
        <dbReference type="ChEBI" id="CHEBI:29067"/>
        <dbReference type="ChEBI" id="CHEBI:57540"/>
        <dbReference type="ChEBI" id="CHEBI:57945"/>
        <dbReference type="EC" id="1.2.1.3"/>
    </reaction>
</comment>
<dbReference type="InterPro" id="IPR015590">
    <property type="entry name" value="Aldehyde_DH_dom"/>
</dbReference>
<name>A0AAX3I6M5_9PSED</name>
<dbReference type="Gene3D" id="3.40.309.10">
    <property type="entry name" value="Aldehyde Dehydrogenase, Chain A, domain 2"/>
    <property type="match status" value="1"/>
</dbReference>
<dbReference type="Proteomes" id="UP000306562">
    <property type="component" value="Chromosome"/>
</dbReference>
<dbReference type="InterPro" id="IPR016161">
    <property type="entry name" value="Ald_DH/histidinol_DH"/>
</dbReference>
<dbReference type="AlphaFoldDB" id="A0AAX3I6M5"/>
<sequence length="502" mass="53400">MTQWAYSHAIKSVDYSPQIANWGPIIRYATMWKINHSYIDGAFVPVQGNETVQCINPATEEVIGTLTLADREDARRAIAAASRAQVAMGRTSKAERIDMLEQLQAAVLASTNEIRDTAIQEYGAPFARAQWVSRYASQSFTNAAQVLKHFDLSRSVGDATVVMEPVGVAALFAPWNSTAGTICSKLASAIAAGCASVIKPSELSPLQTTVLAQALHRAELPKGVFNILLGRGSDVGDEISASPLIAKISFTGSTATGKLIARAGIETMKRVSLSLTGKSASIILDDADLDIAIPLALNAAFMNNGQACVAGTRLLVPRTHAEDIINRVKSLVGAMVVGNPQDPATALGPLVNRAQFDRVQAFIRRGQAQGATLIIGGEGRPTGLDKGYFVRPTVFADVSSDMNIAQEEIFGPVLSIIAYDSQEQAIAIANASIYGLQAYVFSRQPERAQRLANQLQAGSVLINRISPELLAPFGGVKQSGVGREFGVFGLEAFLEAKSIVSD</sequence>
<comment type="similarity">
    <text evidence="1">Belongs to the aldehyde dehydrogenase family.</text>
</comment>
<dbReference type="Pfam" id="PF00171">
    <property type="entry name" value="Aldedh"/>
    <property type="match status" value="1"/>
</dbReference>
<proteinExistence type="inferred from homology"/>
<dbReference type="EC" id="1.2.1.3" evidence="3"/>
<reference evidence="6 7" key="1">
    <citation type="submission" date="2019-05" db="EMBL/GenBank/DDBJ databases">
        <authorList>
            <consortium name="Pathogen Informatics"/>
        </authorList>
    </citation>
    <scope>NUCLEOTIDE SEQUENCE [LARGE SCALE GENOMIC DNA]</scope>
    <source>
        <strain evidence="6 7">NCTC10696</strain>
    </source>
</reference>
<evidence type="ECO:0000313" key="7">
    <source>
        <dbReference type="Proteomes" id="UP000306562"/>
    </source>
</evidence>
<keyword evidence="2 6" id="KW-0560">Oxidoreductase</keyword>
<dbReference type="InterPro" id="IPR016163">
    <property type="entry name" value="Ald_DH_C"/>
</dbReference>
<gene>
    <name evidence="6" type="ORF">NCTC10696_02763</name>
</gene>
<evidence type="ECO:0000256" key="4">
    <source>
        <dbReference type="ARBA" id="ARBA00049194"/>
    </source>
</evidence>
<feature type="domain" description="Aldehyde dehydrogenase" evidence="5">
    <location>
        <begin position="46"/>
        <end position="499"/>
    </location>
</feature>
<dbReference type="CDD" id="cd07138">
    <property type="entry name" value="ALDH_CddD_SSP0762"/>
    <property type="match status" value="1"/>
</dbReference>
<evidence type="ECO:0000256" key="3">
    <source>
        <dbReference type="ARBA" id="ARBA00024226"/>
    </source>
</evidence>
<evidence type="ECO:0000256" key="1">
    <source>
        <dbReference type="ARBA" id="ARBA00009986"/>
    </source>
</evidence>
<dbReference type="InterPro" id="IPR016162">
    <property type="entry name" value="Ald_DH_N"/>
</dbReference>
<dbReference type="PANTHER" id="PTHR42804:SF1">
    <property type="entry name" value="ALDEHYDE DEHYDROGENASE-RELATED"/>
    <property type="match status" value="1"/>
</dbReference>
<accession>A0AAX3I6M5</accession>
<evidence type="ECO:0000259" key="5">
    <source>
        <dbReference type="Pfam" id="PF00171"/>
    </source>
</evidence>
<dbReference type="EMBL" id="LR590482">
    <property type="protein sequence ID" value="VTQ99527.1"/>
    <property type="molecule type" value="Genomic_DNA"/>
</dbReference>
<dbReference type="GO" id="GO:0004029">
    <property type="term" value="F:aldehyde dehydrogenase (NAD+) activity"/>
    <property type="evidence" value="ECO:0007669"/>
    <property type="project" value="UniProtKB-EC"/>
</dbReference>
<protein>
    <recommendedName>
        <fullName evidence="3">aldehyde dehydrogenase (NAD(+))</fullName>
        <ecNumber evidence="3">1.2.1.3</ecNumber>
    </recommendedName>
</protein>
<dbReference type="InterPro" id="IPR016160">
    <property type="entry name" value="Ald_DH_CS_CYS"/>
</dbReference>